<protein>
    <submittedName>
        <fullName evidence="1">Polymerase basic protein 2</fullName>
    </submittedName>
</protein>
<evidence type="ECO:0000313" key="1">
    <source>
        <dbReference type="EMBL" id="BDF92397.1"/>
    </source>
</evidence>
<accession>A0AA86IXT3</accession>
<reference evidence="1" key="1">
    <citation type="submission" date="2022-01" db="EMBL/GenBank/DDBJ databases">
        <title>A novel quaranjavirus from the blood-feeding mite, Dermanyssus hirundinis.</title>
        <authorList>
            <person name="Kobayashi D."/>
            <person name="Komatsu N."/>
            <person name="Faizah A.N."/>
            <person name="Sawabe K."/>
            <person name="Isawa H."/>
        </authorList>
    </citation>
    <scope>NUCLEOTIDE SEQUENCE</scope>
    <source>
        <strain evidence="1">20DH2</strain>
    </source>
</reference>
<dbReference type="EMBL" id="LC672207">
    <property type="protein sequence ID" value="BDF92397.1"/>
    <property type="molecule type" value="Viral_cRNA"/>
</dbReference>
<sequence>MSTDTQVNTEVKDRLLKVARSIVKLRSADETEERREVVDIALSILKANPVCNKRVLTKYARGVKDPNPLCSAMYTTSLKWPITMKREWVEWFVRRWPDAELFPPNKDDAREFSRVICARRALDLWLQSGEEITEAADKAISVLYRPAIELAADFDSRPWRNLAISFGFLPRDRLRVPTRLSSLSVPSDHRASVVSEILMPGFSPYNVEVTKDYLDPIRALLGDRIVTGLDIGSQARILYDVMDDRRRTLPVPQNLDPGLYQHSIALYGNYWRGLWRQGVLPPTDQPNIGLKNDLAFLVKDMIDNGYRLDHQAAYVRSMTYDKRRLIDFLGDESETFPVQYLKCLLGLPIKGEHMYAGTKFRVECKNPIVKSVTNPAGLAFRIYMGQETVYFSRGFIKGQFTRVGTTPKNIKVSRCNSSELIEVLVSCCNYTRYLWETSAQPTISRVARDIGKRIKARPYSVIGAKIDNWRDFAKDLDHSSETHGVSGVRELAGSISSICVVNEYEWPYSTLEYMRIVDGNDLLGPRTRIPYTAITCRQRHLSARWDTDTWPMVPKLHIAKAMGRTICYHMMNRNLDQYIQQNLFYMNNDHIYEQLDNITRDAFCHKAKIMLKLIAGELHKWPRVYKAFLYTCGGGRVLTTRYSNITYGKDIGVIDLRAKDGFVVWDAMSSKMLVGGKDIGARGETLNLSDVMTLQICELDGVRLAPPKKRKADMTWETFSREIKRMKEGDSRTVLKEGCLVEAVRDWGCTTKYRMTLKRQLREATALLGTSGPSSEPVEKKPRIG</sequence>
<gene>
    <name evidence="1" type="primary">PB2</name>
</gene>
<name>A0AA86IXT3_9ORTO</name>
<proteinExistence type="predicted"/>
<organism evidence="1">
    <name type="scientific">Oba virus</name>
    <dbReference type="NCBI Taxonomy" id="2917765"/>
    <lineage>
        <taxon>Viruses</taxon>
        <taxon>Riboviria</taxon>
        <taxon>Orthornavirae</taxon>
        <taxon>Negarnaviricota</taxon>
        <taxon>Polyploviricotina</taxon>
        <taxon>Insthoviricetes</taxon>
        <taxon>Articulavirales</taxon>
        <taxon>Orthomyxoviridae</taxon>
    </lineage>
</organism>